<dbReference type="STRING" id="1802457.A3F15_01060"/>
<organism evidence="1 2">
    <name type="scientific">Candidatus Wildermuthbacteria bacterium RIFCSPHIGHO2_12_FULL_40_12</name>
    <dbReference type="NCBI Taxonomy" id="1802457"/>
    <lineage>
        <taxon>Bacteria</taxon>
        <taxon>Candidatus Wildermuthiibacteriota</taxon>
    </lineage>
</organism>
<evidence type="ECO:0000313" key="2">
    <source>
        <dbReference type="Proteomes" id="UP000177078"/>
    </source>
</evidence>
<reference evidence="1 2" key="1">
    <citation type="journal article" date="2016" name="Nat. Commun.">
        <title>Thousands of microbial genomes shed light on interconnected biogeochemical processes in an aquifer system.</title>
        <authorList>
            <person name="Anantharaman K."/>
            <person name="Brown C.T."/>
            <person name="Hug L.A."/>
            <person name="Sharon I."/>
            <person name="Castelle C.J."/>
            <person name="Probst A.J."/>
            <person name="Thomas B.C."/>
            <person name="Singh A."/>
            <person name="Wilkins M.J."/>
            <person name="Karaoz U."/>
            <person name="Brodie E.L."/>
            <person name="Williams K.H."/>
            <person name="Hubbard S.S."/>
            <person name="Banfield J.F."/>
        </authorList>
    </citation>
    <scope>NUCLEOTIDE SEQUENCE [LARGE SCALE GENOMIC DNA]</scope>
</reference>
<name>A0A1G2RDM3_9BACT</name>
<accession>A0A1G2RDM3</accession>
<dbReference type="EMBL" id="MHUC01000028">
    <property type="protein sequence ID" value="OHA70479.1"/>
    <property type="molecule type" value="Genomic_DNA"/>
</dbReference>
<sequence length="96" mass="10929">MDEEKTTSTPTPFEESVIKILDLVSTTDELRIIGALIPATIIHYNHDHIIEKWRRKVQELSWPHDDSGVVEYLLNEKKTIEEGSSDLAKEILSLTG</sequence>
<evidence type="ECO:0000313" key="1">
    <source>
        <dbReference type="EMBL" id="OHA70479.1"/>
    </source>
</evidence>
<comment type="caution">
    <text evidence="1">The sequence shown here is derived from an EMBL/GenBank/DDBJ whole genome shotgun (WGS) entry which is preliminary data.</text>
</comment>
<proteinExistence type="predicted"/>
<dbReference type="Proteomes" id="UP000177078">
    <property type="component" value="Unassembled WGS sequence"/>
</dbReference>
<gene>
    <name evidence="1" type="ORF">A3F15_01060</name>
</gene>
<dbReference type="AlphaFoldDB" id="A0A1G2RDM3"/>
<protein>
    <submittedName>
        <fullName evidence="1">Uncharacterized protein</fullName>
    </submittedName>
</protein>